<evidence type="ECO:0000259" key="10">
    <source>
        <dbReference type="Pfam" id="PF00724"/>
    </source>
</evidence>
<dbReference type="Gene3D" id="3.20.20.70">
    <property type="entry name" value="Aldolase class I"/>
    <property type="match status" value="1"/>
</dbReference>
<evidence type="ECO:0000256" key="3">
    <source>
        <dbReference type="ARBA" id="ARBA00011048"/>
    </source>
</evidence>
<name>A0A3B0V0S5_9ZZZZ</name>
<organism evidence="12">
    <name type="scientific">hydrothermal vent metagenome</name>
    <dbReference type="NCBI Taxonomy" id="652676"/>
    <lineage>
        <taxon>unclassified sequences</taxon>
        <taxon>metagenomes</taxon>
        <taxon>ecological metagenomes</taxon>
    </lineage>
</organism>
<dbReference type="GO" id="GO:0046872">
    <property type="term" value="F:metal ion binding"/>
    <property type="evidence" value="ECO:0007669"/>
    <property type="project" value="UniProtKB-KW"/>
</dbReference>
<evidence type="ECO:0000256" key="8">
    <source>
        <dbReference type="ARBA" id="ARBA00023004"/>
    </source>
</evidence>
<dbReference type="Gene3D" id="3.50.50.60">
    <property type="entry name" value="FAD/NAD(P)-binding domain"/>
    <property type="match status" value="1"/>
</dbReference>
<dbReference type="Gene3D" id="3.40.50.720">
    <property type="entry name" value="NAD(P)-binding Rossmann-like Domain"/>
    <property type="match status" value="1"/>
</dbReference>
<keyword evidence="6" id="KW-0479">Metal-binding</keyword>
<dbReference type="InterPro" id="IPR013785">
    <property type="entry name" value="Aldolase_TIM"/>
</dbReference>
<dbReference type="SUPFAM" id="SSF51971">
    <property type="entry name" value="Nucleotide-binding domain"/>
    <property type="match status" value="1"/>
</dbReference>
<dbReference type="CDD" id="cd02930">
    <property type="entry name" value="DCR_FMN"/>
    <property type="match status" value="1"/>
</dbReference>
<dbReference type="InterPro" id="IPR023753">
    <property type="entry name" value="FAD/NAD-binding_dom"/>
</dbReference>
<dbReference type="InterPro" id="IPR051793">
    <property type="entry name" value="NADH:flavin_oxidoreductase"/>
</dbReference>
<evidence type="ECO:0000256" key="7">
    <source>
        <dbReference type="ARBA" id="ARBA00023002"/>
    </source>
</evidence>
<dbReference type="InterPro" id="IPR036188">
    <property type="entry name" value="FAD/NAD-bd_sf"/>
</dbReference>
<keyword evidence="7 12" id="KW-0560">Oxidoreductase</keyword>
<dbReference type="GO" id="GO:0010181">
    <property type="term" value="F:FMN binding"/>
    <property type="evidence" value="ECO:0007669"/>
    <property type="project" value="InterPro"/>
</dbReference>
<gene>
    <name evidence="12" type="ORF">MNBD_GAMMA01-531</name>
</gene>
<keyword evidence="5" id="KW-0288">FMN</keyword>
<sequence length="693" mass="76291">MADHTQEYGKISDTGKIAMNKYPNLLKPLDLGFTTIKNRVLMGSMHTGLEDRAKDYQKLATYFAKRAEGQVGLIITGGISPNIRAWSAPMSGFLKYKFQTKRHKLVTAAVHQADGKICMQILHAGRYGYHPFIMSPSGIKSPITPFKPKLMTAKDVEKQIKSFVNTAKLAQDAGYDGIEIMGSEGYLINQFLVKRTNHRKDEWGDTFNNRTRFAKEIVERTRLAVGSDFIIVFRLSMLDLVSQGSTWNEVVALARDLELLGVSIINTGIGWHEARIPTIATCVPPAAFSWVTEKMRPYVKIPLVTTNRINTPELAESILSTNNIDMVSMARPLLADANFVKKAIKNQSAEINTCIGCNQACLDHVFARKRATCLVNPLACYETEYIIKPATIVKSCAVIGAGPAGMACAKTLAMRGHNVTLFEASNQLGGQFNLAANIPGKAEFFNTIRYFKAQFDKYKVNVQYSHTVTANELAVFDEVIVATGVKPRIPNIQGIEHNKVIFYHELISKQKLAGESVAIIGAGGIGFDIAEFLAEDDMQVYSDPKAFCKEWGIDMNIESEGGLTKAEPAKSSREIYLLQRKTSKAGKGLGKTTGWIHRLALKKRGVKTIIGCNYNKIDDAGLHITINKKDGSKLEKLLTVDNIIICAGQVSVSELYQTLKDKQSCHLIGGAQHAGELDAKRAIKQGVLLGAKL</sequence>
<evidence type="ECO:0000256" key="2">
    <source>
        <dbReference type="ARBA" id="ARBA00001966"/>
    </source>
</evidence>
<dbReference type="EMBL" id="UOEW01000147">
    <property type="protein sequence ID" value="VAW36641.1"/>
    <property type="molecule type" value="Genomic_DNA"/>
</dbReference>
<dbReference type="InterPro" id="IPR001155">
    <property type="entry name" value="OxRdtase_FMN_N"/>
</dbReference>
<evidence type="ECO:0000256" key="5">
    <source>
        <dbReference type="ARBA" id="ARBA00022643"/>
    </source>
</evidence>
<evidence type="ECO:0000256" key="1">
    <source>
        <dbReference type="ARBA" id="ARBA00001917"/>
    </source>
</evidence>
<comment type="similarity">
    <text evidence="3">In the N-terminal section; belongs to the NADH:flavin oxidoreductase/NADH oxidase family.</text>
</comment>
<evidence type="ECO:0000256" key="4">
    <source>
        <dbReference type="ARBA" id="ARBA00022630"/>
    </source>
</evidence>
<keyword evidence="4" id="KW-0285">Flavoprotein</keyword>
<dbReference type="Pfam" id="PF07992">
    <property type="entry name" value="Pyr_redox_2"/>
    <property type="match status" value="1"/>
</dbReference>
<protein>
    <submittedName>
        <fullName evidence="12">2,4-dienoyl-CoA reductase [NADPH]</fullName>
        <ecNumber evidence="12">1.3.1.34</ecNumber>
    </submittedName>
</protein>
<reference evidence="12" key="1">
    <citation type="submission" date="2018-06" db="EMBL/GenBank/DDBJ databases">
        <authorList>
            <person name="Zhirakovskaya E."/>
        </authorList>
    </citation>
    <scope>NUCLEOTIDE SEQUENCE</scope>
</reference>
<feature type="domain" description="NADH:flavin oxidoreductase/NADH oxidase N-terminal" evidence="10">
    <location>
        <begin position="25"/>
        <end position="347"/>
    </location>
</feature>
<evidence type="ECO:0000256" key="6">
    <source>
        <dbReference type="ARBA" id="ARBA00022723"/>
    </source>
</evidence>
<dbReference type="PANTHER" id="PTHR42917">
    <property type="entry name" value="2,4-DIENOYL-COA REDUCTASE"/>
    <property type="match status" value="1"/>
</dbReference>
<dbReference type="AlphaFoldDB" id="A0A3B0V0S5"/>
<dbReference type="SUPFAM" id="SSF51905">
    <property type="entry name" value="FAD/NAD(P)-binding domain"/>
    <property type="match status" value="1"/>
</dbReference>
<feature type="domain" description="FAD/NAD(P)-binding" evidence="11">
    <location>
        <begin position="395"/>
        <end position="657"/>
    </location>
</feature>
<keyword evidence="8" id="KW-0408">Iron</keyword>
<dbReference type="PANTHER" id="PTHR42917:SF2">
    <property type="entry name" value="2,4-DIENOYL-COA REDUCTASE [(2E)-ENOYL-COA-PRODUCING]"/>
    <property type="match status" value="1"/>
</dbReference>
<dbReference type="SUPFAM" id="SSF51395">
    <property type="entry name" value="FMN-linked oxidoreductases"/>
    <property type="match status" value="1"/>
</dbReference>
<accession>A0A3B0V0S5</accession>
<evidence type="ECO:0000259" key="11">
    <source>
        <dbReference type="Pfam" id="PF07992"/>
    </source>
</evidence>
<dbReference type="GO" id="GO:0051536">
    <property type="term" value="F:iron-sulfur cluster binding"/>
    <property type="evidence" value="ECO:0007669"/>
    <property type="project" value="UniProtKB-KW"/>
</dbReference>
<evidence type="ECO:0000256" key="9">
    <source>
        <dbReference type="ARBA" id="ARBA00023014"/>
    </source>
</evidence>
<comment type="cofactor">
    <cofactor evidence="1">
        <name>FMN</name>
        <dbReference type="ChEBI" id="CHEBI:58210"/>
    </cofactor>
</comment>
<dbReference type="Pfam" id="PF00724">
    <property type="entry name" value="Oxidored_FMN"/>
    <property type="match status" value="1"/>
</dbReference>
<keyword evidence="9" id="KW-0411">Iron-sulfur</keyword>
<evidence type="ECO:0000313" key="12">
    <source>
        <dbReference type="EMBL" id="VAW36641.1"/>
    </source>
</evidence>
<dbReference type="GO" id="GO:0008670">
    <property type="term" value="F:2,4-dienoyl-CoA reductase (NADPH) activity"/>
    <property type="evidence" value="ECO:0007669"/>
    <property type="project" value="UniProtKB-EC"/>
</dbReference>
<proteinExistence type="inferred from homology"/>
<comment type="cofactor">
    <cofactor evidence="2">
        <name>[4Fe-4S] cluster</name>
        <dbReference type="ChEBI" id="CHEBI:49883"/>
    </cofactor>
</comment>
<dbReference type="PRINTS" id="PR00368">
    <property type="entry name" value="FADPNR"/>
</dbReference>
<dbReference type="EC" id="1.3.1.34" evidence="12"/>